<evidence type="ECO:0000313" key="1">
    <source>
        <dbReference type="EMBL" id="KAK6773585.1"/>
    </source>
</evidence>
<name>A0AAN8SQW3_SOLBU</name>
<reference evidence="1 2" key="1">
    <citation type="submission" date="2024-02" db="EMBL/GenBank/DDBJ databases">
        <title>de novo genome assembly of Solanum bulbocastanum strain 11H21.</title>
        <authorList>
            <person name="Hosaka A.J."/>
        </authorList>
    </citation>
    <scope>NUCLEOTIDE SEQUENCE [LARGE SCALE GENOMIC DNA]</scope>
    <source>
        <tissue evidence="1">Young leaves</tissue>
    </source>
</reference>
<proteinExistence type="predicted"/>
<evidence type="ECO:0000313" key="2">
    <source>
        <dbReference type="Proteomes" id="UP001371456"/>
    </source>
</evidence>
<keyword evidence="2" id="KW-1185">Reference proteome</keyword>
<dbReference type="EMBL" id="JBANQN010000012">
    <property type="protein sequence ID" value="KAK6773585.1"/>
    <property type="molecule type" value="Genomic_DNA"/>
</dbReference>
<comment type="caution">
    <text evidence="1">The sequence shown here is derived from an EMBL/GenBank/DDBJ whole genome shotgun (WGS) entry which is preliminary data.</text>
</comment>
<sequence>MVGCDCMPALPSAAWAFSSLLYHFETSGIDGELRWGGEESVKTGVGLVEADASHSLSLQEFRIPFILSLRSGSGCCWIVVGQSCGKTRESFEGFKRWGASS</sequence>
<protein>
    <submittedName>
        <fullName evidence="1">Uncharacterized protein</fullName>
    </submittedName>
</protein>
<gene>
    <name evidence="1" type="ORF">RDI58_028823</name>
</gene>
<organism evidence="1 2">
    <name type="scientific">Solanum bulbocastanum</name>
    <name type="common">Wild potato</name>
    <dbReference type="NCBI Taxonomy" id="147425"/>
    <lineage>
        <taxon>Eukaryota</taxon>
        <taxon>Viridiplantae</taxon>
        <taxon>Streptophyta</taxon>
        <taxon>Embryophyta</taxon>
        <taxon>Tracheophyta</taxon>
        <taxon>Spermatophyta</taxon>
        <taxon>Magnoliopsida</taxon>
        <taxon>eudicotyledons</taxon>
        <taxon>Gunneridae</taxon>
        <taxon>Pentapetalae</taxon>
        <taxon>asterids</taxon>
        <taxon>lamiids</taxon>
        <taxon>Solanales</taxon>
        <taxon>Solanaceae</taxon>
        <taxon>Solanoideae</taxon>
        <taxon>Solaneae</taxon>
        <taxon>Solanum</taxon>
    </lineage>
</organism>
<accession>A0AAN8SQW3</accession>
<dbReference type="AlphaFoldDB" id="A0AAN8SQW3"/>
<dbReference type="Proteomes" id="UP001371456">
    <property type="component" value="Unassembled WGS sequence"/>
</dbReference>